<gene>
    <name evidence="2" type="ORF">KVP70_19575</name>
    <name evidence="3" type="ORF">L1274_003808</name>
</gene>
<reference evidence="3" key="2">
    <citation type="submission" date="2022-03" db="EMBL/GenBank/DDBJ databases">
        <title>Genome Encyclopedia of Bacteria and Archaea VI: Functional Genomics of Type Strains.</title>
        <authorList>
            <person name="Whitman W."/>
        </authorList>
    </citation>
    <scope>NUCLEOTIDE SEQUENCE</scope>
    <source>
        <strain evidence="3">HSC-15S17</strain>
    </source>
</reference>
<accession>A0AA41HG64</accession>
<name>A0AA41HG64_9BURK</name>
<organism evidence="2 4">
    <name type="scientific">Duganella violaceipulchra</name>
    <dbReference type="NCBI Taxonomy" id="2849652"/>
    <lineage>
        <taxon>Bacteria</taxon>
        <taxon>Pseudomonadati</taxon>
        <taxon>Pseudomonadota</taxon>
        <taxon>Betaproteobacteria</taxon>
        <taxon>Burkholderiales</taxon>
        <taxon>Oxalobacteraceae</taxon>
        <taxon>Telluria group</taxon>
        <taxon>Duganella</taxon>
    </lineage>
</organism>
<proteinExistence type="predicted"/>
<evidence type="ECO:0000313" key="4">
    <source>
        <dbReference type="Proteomes" id="UP001155901"/>
    </source>
</evidence>
<dbReference type="AlphaFoldDB" id="A0AA41HG64"/>
<protein>
    <submittedName>
        <fullName evidence="2">SIMPL domain-containing protein</fullName>
    </submittedName>
    <submittedName>
        <fullName evidence="3">Uncharacterized protein YggE</fullName>
    </submittedName>
</protein>
<evidence type="ECO:0000313" key="5">
    <source>
        <dbReference type="Proteomes" id="UP001162889"/>
    </source>
</evidence>
<comment type="caution">
    <text evidence="2">The sequence shown here is derived from an EMBL/GenBank/DDBJ whole genome shotgun (WGS) entry which is preliminary data.</text>
</comment>
<dbReference type="Proteomes" id="UP001162889">
    <property type="component" value="Unassembled WGS sequence"/>
</dbReference>
<keyword evidence="5" id="KW-1185">Reference proteome</keyword>
<dbReference type="EMBL" id="JAHTGR010000010">
    <property type="protein sequence ID" value="MBV6323138.1"/>
    <property type="molecule type" value="Genomic_DNA"/>
</dbReference>
<dbReference type="Proteomes" id="UP001155901">
    <property type="component" value="Unassembled WGS sequence"/>
</dbReference>
<evidence type="ECO:0000256" key="1">
    <source>
        <dbReference type="SAM" id="SignalP"/>
    </source>
</evidence>
<dbReference type="InterPro" id="IPR052022">
    <property type="entry name" value="26kDa_periplasmic_antigen"/>
</dbReference>
<evidence type="ECO:0000313" key="2">
    <source>
        <dbReference type="EMBL" id="MBV6323138.1"/>
    </source>
</evidence>
<dbReference type="InterPro" id="IPR007497">
    <property type="entry name" value="SIMPL/DUF541"/>
</dbReference>
<dbReference type="PANTHER" id="PTHR34387:SF1">
    <property type="entry name" value="PERIPLASMIC IMMUNOGENIC PROTEIN"/>
    <property type="match status" value="1"/>
</dbReference>
<feature type="chain" id="PRO_5041202440" evidence="1">
    <location>
        <begin position="19"/>
        <end position="243"/>
    </location>
</feature>
<dbReference type="EMBL" id="JALJZU010000007">
    <property type="protein sequence ID" value="MCP2010076.1"/>
    <property type="molecule type" value="Genomic_DNA"/>
</dbReference>
<dbReference type="RefSeq" id="WP_217943833.1">
    <property type="nucleotide sequence ID" value="NZ_JAHTGR010000010.1"/>
</dbReference>
<evidence type="ECO:0000313" key="3">
    <source>
        <dbReference type="EMBL" id="MCP2010076.1"/>
    </source>
</evidence>
<dbReference type="GO" id="GO:0006974">
    <property type="term" value="P:DNA damage response"/>
    <property type="evidence" value="ECO:0007669"/>
    <property type="project" value="TreeGrafter"/>
</dbReference>
<feature type="signal peptide" evidence="1">
    <location>
        <begin position="1"/>
        <end position="18"/>
    </location>
</feature>
<dbReference type="PANTHER" id="PTHR34387">
    <property type="entry name" value="SLR1258 PROTEIN"/>
    <property type="match status" value="1"/>
</dbReference>
<reference evidence="2" key="1">
    <citation type="submission" date="2021-07" db="EMBL/GenBank/DDBJ databases">
        <title>Characterization of violacein-producing bacteria and related species.</title>
        <authorList>
            <person name="Wilson H.S."/>
            <person name="De Leon M.E."/>
        </authorList>
    </citation>
    <scope>NUCLEOTIDE SEQUENCE</scope>
    <source>
        <strain evidence="2">HSC-15S17</strain>
    </source>
</reference>
<sequence>MLKKLALAVALLPLAAHASNLPDYPFIHVGGEGFLRVMPDMGEIDFDISAFDADTNAAVAVVQARVAEVQALLAEQGGDPGKDTEAEVSFRDMRKEMRKAANPDPSASPEYEIRSAVHVVVRDLTKWRAIMQGLLGKPNIDHMSTGFGKSDRLQTEQDLTAAAIKDAQRRAEAMAAGFGKKVGAVTAISSGQLRNLTNAVGLLPVDFYNKRTRGTAANGAEKDFLSIQTLQWTQTVDVIFRIK</sequence>
<dbReference type="Pfam" id="PF04402">
    <property type="entry name" value="SIMPL"/>
    <property type="match status" value="1"/>
</dbReference>
<keyword evidence="1" id="KW-0732">Signal</keyword>